<evidence type="ECO:0000313" key="2">
    <source>
        <dbReference type="Proteomes" id="UP001058074"/>
    </source>
</evidence>
<protein>
    <submittedName>
        <fullName evidence="1">MerR family transcriptional regulator</fullName>
    </submittedName>
</protein>
<name>A0ACB5RCT6_9CLOT</name>
<gene>
    <name evidence="1" type="ORF">rsdtw13_23260</name>
</gene>
<reference evidence="1" key="1">
    <citation type="journal article" date="2025" name="Int. J. Syst. Evol. Microbiol.">
        <title>Inconstantimicrobium mannanitabidum sp. nov., a novel member of the family Clostridiaceae isolated from anoxic soil under the treatment of reductive soil disinfestation.</title>
        <authorList>
            <person name="Ueki A."/>
            <person name="Tonouchi A."/>
            <person name="Honma S."/>
            <person name="Kaku N."/>
            <person name="Ueki K."/>
        </authorList>
    </citation>
    <scope>NUCLEOTIDE SEQUENCE</scope>
    <source>
        <strain evidence="1">TW13</strain>
    </source>
</reference>
<organism evidence="1 2">
    <name type="scientific">Inconstantimicrobium mannanitabidum</name>
    <dbReference type="NCBI Taxonomy" id="1604901"/>
    <lineage>
        <taxon>Bacteria</taxon>
        <taxon>Bacillati</taxon>
        <taxon>Bacillota</taxon>
        <taxon>Clostridia</taxon>
        <taxon>Eubacteriales</taxon>
        <taxon>Clostridiaceae</taxon>
        <taxon>Inconstantimicrobium</taxon>
    </lineage>
</organism>
<accession>A0ACB5RCT6</accession>
<evidence type="ECO:0000313" key="1">
    <source>
        <dbReference type="EMBL" id="GKX67068.1"/>
    </source>
</evidence>
<dbReference type="EMBL" id="BROD01000001">
    <property type="protein sequence ID" value="GKX67068.1"/>
    <property type="molecule type" value="Genomic_DNA"/>
</dbReference>
<sequence length="280" mass="32527">MSENINKYFNTGEFAKLCNIKKQTLFHYDDIGLFSPEIKTENGYRYYSVQQFEVFNVILALKELKMPLKEIKEYMDNRTPESLIDLFEHKINEVSKEIEHLTAIQKYMKTKIAITKKACSIDLNKITLELLKEEKLVLSRSINNLSYKDYLKAVAEHMDYCNTHHLDTGHSICAMISKENILKGVNENYSHIYTKLTSNKNIKGKTVYTKPKGLYAIAYHKGSYTTIDTTYQKILKYLDEASLTMGNFAYEECILDETTKNGYDNYVTQISVEIHEHVTV</sequence>
<proteinExistence type="predicted"/>
<comment type="caution">
    <text evidence="1">The sequence shown here is derived from an EMBL/GenBank/DDBJ whole genome shotgun (WGS) entry which is preliminary data.</text>
</comment>
<dbReference type="Proteomes" id="UP001058074">
    <property type="component" value="Unassembled WGS sequence"/>
</dbReference>
<keyword evidence="2" id="KW-1185">Reference proteome</keyword>